<dbReference type="Gene3D" id="3.40.50.150">
    <property type="entry name" value="Vaccinia Virus protein VP39"/>
    <property type="match status" value="1"/>
</dbReference>
<keyword evidence="3" id="KW-1185">Reference proteome</keyword>
<evidence type="ECO:0000313" key="2">
    <source>
        <dbReference type="EMBL" id="KRV51180.1"/>
    </source>
</evidence>
<evidence type="ECO:0000256" key="1">
    <source>
        <dbReference type="SAM" id="MobiDB-lite"/>
    </source>
</evidence>
<dbReference type="eggNOG" id="COG2226">
    <property type="taxonomic scope" value="Bacteria"/>
</dbReference>
<dbReference type="OrthoDB" id="3850475at2"/>
<proteinExistence type="predicted"/>
<comment type="caution">
    <text evidence="2">The sequence shown here is derived from an EMBL/GenBank/DDBJ whole genome shotgun (WGS) entry which is preliminary data.</text>
</comment>
<name>A0A0T6LZL1_WENVI</name>
<protein>
    <submittedName>
        <fullName evidence="2">Methyltransferase type 11</fullName>
    </submittedName>
</protein>
<reference evidence="2 3" key="1">
    <citation type="submission" date="2015-10" db="EMBL/GenBank/DDBJ databases">
        <title>Draft genome sequence of pyrrolomycin-producing Streptomyces vitaminophilus.</title>
        <authorList>
            <person name="Graham D.E."/>
            <person name="Mahan K.M."/>
            <person name="Klingeman D.M."/>
            <person name="Hettich R.L."/>
            <person name="Parry R.J."/>
        </authorList>
    </citation>
    <scope>NUCLEOTIDE SEQUENCE [LARGE SCALE GENOMIC DNA]</scope>
    <source>
        <strain evidence="2 3">ATCC 31673</strain>
    </source>
</reference>
<dbReference type="EMBL" id="LLZU01000002">
    <property type="protein sequence ID" value="KRV51180.1"/>
    <property type="molecule type" value="Genomic_DNA"/>
</dbReference>
<organism evidence="2 3">
    <name type="scientific">Wenjunlia vitaminophila</name>
    <name type="common">Streptomyces vitaminophilus</name>
    <dbReference type="NCBI Taxonomy" id="76728"/>
    <lineage>
        <taxon>Bacteria</taxon>
        <taxon>Bacillati</taxon>
        <taxon>Actinomycetota</taxon>
        <taxon>Actinomycetes</taxon>
        <taxon>Kitasatosporales</taxon>
        <taxon>Streptomycetaceae</taxon>
        <taxon>Wenjunlia</taxon>
    </lineage>
</organism>
<evidence type="ECO:0000313" key="3">
    <source>
        <dbReference type="Proteomes" id="UP000050867"/>
    </source>
</evidence>
<dbReference type="SUPFAM" id="SSF53335">
    <property type="entry name" value="S-adenosyl-L-methionine-dependent methyltransferases"/>
    <property type="match status" value="1"/>
</dbReference>
<feature type="region of interest" description="Disordered" evidence="1">
    <location>
        <begin position="86"/>
        <end position="117"/>
    </location>
</feature>
<dbReference type="Proteomes" id="UP000050867">
    <property type="component" value="Unassembled WGS sequence"/>
</dbReference>
<gene>
    <name evidence="2" type="ORF">AQ490_01945</name>
</gene>
<dbReference type="GO" id="GO:0008168">
    <property type="term" value="F:methyltransferase activity"/>
    <property type="evidence" value="ECO:0007669"/>
    <property type="project" value="UniProtKB-KW"/>
</dbReference>
<dbReference type="AlphaFoldDB" id="A0A0T6LZL1"/>
<feature type="compositionally biased region" description="Basic and acidic residues" evidence="1">
    <location>
        <begin position="99"/>
        <end position="113"/>
    </location>
</feature>
<keyword evidence="2" id="KW-0489">Methyltransferase</keyword>
<dbReference type="InterPro" id="IPR029063">
    <property type="entry name" value="SAM-dependent_MTases_sf"/>
</dbReference>
<dbReference type="GO" id="GO:0032259">
    <property type="term" value="P:methylation"/>
    <property type="evidence" value="ECO:0007669"/>
    <property type="project" value="UniProtKB-KW"/>
</dbReference>
<dbReference type="STRING" id="76728.AQ490_01945"/>
<keyword evidence="2" id="KW-0808">Transferase</keyword>
<sequence>MRRASERRSGDGVPDARTRARDWAEVQERMLVPLYEAVYARLDVGPGTHLLGLGCGSGLALLMAAARGARVTGVEGDGRWRELARERLLPHEGAGPADPVRRWRPDPDSDPGTRRGRVRLLPTVPDAVPGDVPVNLITVFDELPALAEPERALAHAARLAERGSAVVLGGWGPPERCATERVVRVAARTAGQVLQAPATDPFRLVGPDELERIALRAGLEPDGSGRVACPFAYPDVDSAVRGLWSTGLLDAAVRATGAARVRKELVGALRCFRRADGGVRLDNVFRYAVARVP</sequence>
<accession>A0A0T6LZL1</accession>